<dbReference type="PROSITE" id="PS51918">
    <property type="entry name" value="RADICAL_SAM"/>
    <property type="match status" value="1"/>
</dbReference>
<dbReference type="SUPFAM" id="SSF102114">
    <property type="entry name" value="Radical SAM enzymes"/>
    <property type="match status" value="1"/>
</dbReference>
<proteinExistence type="predicted"/>
<dbReference type="InterPro" id="IPR007197">
    <property type="entry name" value="rSAM"/>
</dbReference>
<keyword evidence="3" id="KW-0808">Transferase</keyword>
<dbReference type="GO" id="GO:0046872">
    <property type="term" value="F:metal ion binding"/>
    <property type="evidence" value="ECO:0007669"/>
    <property type="project" value="UniProtKB-KW"/>
</dbReference>
<keyword evidence="5" id="KW-0479">Metal-binding</keyword>
<dbReference type="InterPro" id="IPR051198">
    <property type="entry name" value="BchE-like"/>
</dbReference>
<dbReference type="InterPro" id="IPR058240">
    <property type="entry name" value="rSAM_sf"/>
</dbReference>
<dbReference type="EMBL" id="PEWP01000040">
    <property type="protein sequence ID" value="PIU46615.1"/>
    <property type="molecule type" value="Genomic_DNA"/>
</dbReference>
<sequence>MKVLFIYPSNDLSYPLQIGSLSAFIKQYGHKTDLLSLFIENNITKKHLSSINDKLKDFKPDFVILSCYETSFSWIKEITAYVKGLRPEIVTIIGGYFPTLCPQEVIKVSSIDAICRGEGEWALKEFLDNPQRKNIKNFWFKEKGKIVKNGIRPLIENLDILPFPDKTFFDYQEHLDKTEKKGERVVKIMASRGCPFDCTYCCNKYIKELYPNKNKYLRMRSPKNIVEELKELKAKYSFEKVGFHDDNFTLDLNWLKEFGSLYKKEINLPFYCATRVESCSDKVLDILKKAGCELLLIGVESGDEKYRREIMKRFMSNQSIISAFNRARKKGILTWSFSMVGLPFETKQMLLKTVCLNWQCRPDFVMASIFYPFKGTQLGDICYNKGWVNLQKKDQVTSYAWESILDHPNLSDLEIKIAKYLNSLTAIRSSFFWKQLLIRLNDLIKYNRRI</sequence>
<evidence type="ECO:0000313" key="10">
    <source>
        <dbReference type="EMBL" id="PIU46615.1"/>
    </source>
</evidence>
<comment type="cofactor">
    <cofactor evidence="1">
        <name>[4Fe-4S] cluster</name>
        <dbReference type="ChEBI" id="CHEBI:49883"/>
    </cofactor>
</comment>
<dbReference type="Gene3D" id="3.80.30.20">
    <property type="entry name" value="tm_1862 like domain"/>
    <property type="match status" value="1"/>
</dbReference>
<feature type="domain" description="Radical SAM core" evidence="9">
    <location>
        <begin position="180"/>
        <end position="414"/>
    </location>
</feature>
<dbReference type="Pfam" id="PF04055">
    <property type="entry name" value="Radical_SAM"/>
    <property type="match status" value="1"/>
</dbReference>
<accession>A0A2M6Z2P3</accession>
<evidence type="ECO:0000256" key="6">
    <source>
        <dbReference type="ARBA" id="ARBA00023004"/>
    </source>
</evidence>
<comment type="caution">
    <text evidence="10">The sequence shown here is derived from an EMBL/GenBank/DDBJ whole genome shotgun (WGS) entry which is preliminary data.</text>
</comment>
<dbReference type="SFLD" id="SFLDG01123">
    <property type="entry name" value="methyltransferase_(Class_B)"/>
    <property type="match status" value="1"/>
</dbReference>
<evidence type="ECO:0000256" key="5">
    <source>
        <dbReference type="ARBA" id="ARBA00022723"/>
    </source>
</evidence>
<dbReference type="Proteomes" id="UP000228777">
    <property type="component" value="Unassembled WGS sequence"/>
</dbReference>
<evidence type="ECO:0000256" key="3">
    <source>
        <dbReference type="ARBA" id="ARBA00022679"/>
    </source>
</evidence>
<evidence type="ECO:0000313" key="11">
    <source>
        <dbReference type="Proteomes" id="UP000228777"/>
    </source>
</evidence>
<gene>
    <name evidence="10" type="ORF">COS93_02085</name>
</gene>
<evidence type="ECO:0000256" key="2">
    <source>
        <dbReference type="ARBA" id="ARBA00022603"/>
    </source>
</evidence>
<dbReference type="Pfam" id="PF02310">
    <property type="entry name" value="B12-binding"/>
    <property type="match status" value="1"/>
</dbReference>
<dbReference type="SMART" id="SM00729">
    <property type="entry name" value="Elp3"/>
    <property type="match status" value="1"/>
</dbReference>
<protein>
    <submittedName>
        <fullName evidence="10">Uncharacterized protein</fullName>
    </submittedName>
</protein>
<evidence type="ECO:0000256" key="4">
    <source>
        <dbReference type="ARBA" id="ARBA00022691"/>
    </source>
</evidence>
<feature type="domain" description="B12-binding" evidence="8">
    <location>
        <begin position="1"/>
        <end position="137"/>
    </location>
</feature>
<dbReference type="SFLD" id="SFLDG01082">
    <property type="entry name" value="B12-binding_domain_containing"/>
    <property type="match status" value="1"/>
</dbReference>
<evidence type="ECO:0000256" key="1">
    <source>
        <dbReference type="ARBA" id="ARBA00001966"/>
    </source>
</evidence>
<dbReference type="GO" id="GO:0003824">
    <property type="term" value="F:catalytic activity"/>
    <property type="evidence" value="ECO:0007669"/>
    <property type="project" value="InterPro"/>
</dbReference>
<dbReference type="SFLD" id="SFLDS00029">
    <property type="entry name" value="Radical_SAM"/>
    <property type="match status" value="1"/>
</dbReference>
<keyword evidence="2" id="KW-0489">Methyltransferase</keyword>
<dbReference type="CDD" id="cd01335">
    <property type="entry name" value="Radical_SAM"/>
    <property type="match status" value="1"/>
</dbReference>
<dbReference type="AlphaFoldDB" id="A0A2M6Z2P3"/>
<keyword evidence="4" id="KW-0949">S-adenosyl-L-methionine</keyword>
<reference evidence="11" key="1">
    <citation type="submission" date="2017-09" db="EMBL/GenBank/DDBJ databases">
        <title>Depth-based differentiation of microbial function through sediment-hosted aquifers and enrichment of novel symbionts in the deep terrestrial subsurface.</title>
        <authorList>
            <person name="Probst A.J."/>
            <person name="Ladd B."/>
            <person name="Jarett J.K."/>
            <person name="Geller-Mcgrath D.E."/>
            <person name="Sieber C.M.K."/>
            <person name="Emerson J.B."/>
            <person name="Anantharaman K."/>
            <person name="Thomas B.C."/>
            <person name="Malmstrom R."/>
            <person name="Stieglmeier M."/>
            <person name="Klingl A."/>
            <person name="Woyke T."/>
            <person name="Ryan C.M."/>
            <person name="Banfield J.F."/>
        </authorList>
    </citation>
    <scope>NUCLEOTIDE SEQUENCE [LARGE SCALE GENOMIC DNA]</scope>
</reference>
<dbReference type="InterPro" id="IPR023404">
    <property type="entry name" value="rSAM_horseshoe"/>
</dbReference>
<dbReference type="PANTHER" id="PTHR43409:SF7">
    <property type="entry name" value="BLL1977 PROTEIN"/>
    <property type="match status" value="1"/>
</dbReference>
<dbReference type="GO" id="GO:0031419">
    <property type="term" value="F:cobalamin binding"/>
    <property type="evidence" value="ECO:0007669"/>
    <property type="project" value="InterPro"/>
</dbReference>
<name>A0A2M6Z2P3_9BACT</name>
<dbReference type="InterPro" id="IPR034466">
    <property type="entry name" value="Methyltransferase_Class_B"/>
</dbReference>
<organism evidence="10 11">
    <name type="scientific">bacterium (Candidatus Gribaldobacteria) CG07_land_8_20_14_0_80_33_18</name>
    <dbReference type="NCBI Taxonomy" id="2014272"/>
    <lineage>
        <taxon>Bacteria</taxon>
        <taxon>Candidatus Gribaldobacteria</taxon>
    </lineage>
</organism>
<keyword evidence="7" id="KW-0411">Iron-sulfur</keyword>
<dbReference type="GO" id="GO:0051539">
    <property type="term" value="F:4 iron, 4 sulfur cluster binding"/>
    <property type="evidence" value="ECO:0007669"/>
    <property type="project" value="UniProtKB-KW"/>
</dbReference>
<dbReference type="Gene3D" id="3.40.50.280">
    <property type="entry name" value="Cobalamin-binding domain"/>
    <property type="match status" value="1"/>
</dbReference>
<evidence type="ECO:0000259" key="9">
    <source>
        <dbReference type="PROSITE" id="PS51918"/>
    </source>
</evidence>
<dbReference type="PANTHER" id="PTHR43409">
    <property type="entry name" value="ANAEROBIC MAGNESIUM-PROTOPORPHYRIN IX MONOMETHYL ESTER CYCLASE-RELATED"/>
    <property type="match status" value="1"/>
</dbReference>
<keyword evidence="6" id="KW-0408">Iron</keyword>
<dbReference type="InterPro" id="IPR006158">
    <property type="entry name" value="Cobalamin-bd"/>
</dbReference>
<evidence type="ECO:0000256" key="7">
    <source>
        <dbReference type="ARBA" id="ARBA00023014"/>
    </source>
</evidence>
<dbReference type="PROSITE" id="PS51332">
    <property type="entry name" value="B12_BINDING"/>
    <property type="match status" value="1"/>
</dbReference>
<evidence type="ECO:0000259" key="8">
    <source>
        <dbReference type="PROSITE" id="PS51332"/>
    </source>
</evidence>
<dbReference type="InterPro" id="IPR006638">
    <property type="entry name" value="Elp3/MiaA/NifB-like_rSAM"/>
</dbReference>